<evidence type="ECO:0000259" key="1">
    <source>
        <dbReference type="Pfam" id="PF22578"/>
    </source>
</evidence>
<dbReference type="InterPro" id="IPR036188">
    <property type="entry name" value="FAD/NAD-bd_sf"/>
</dbReference>
<reference evidence="2" key="1">
    <citation type="submission" date="2018-06" db="EMBL/GenBank/DDBJ databases">
        <authorList>
            <person name="Zhirakovskaya E."/>
        </authorList>
    </citation>
    <scope>NUCLEOTIDE SEQUENCE</scope>
</reference>
<dbReference type="Pfam" id="PF22578">
    <property type="entry name" value="GGR_cat"/>
    <property type="match status" value="1"/>
</dbReference>
<accession>A0A3B1CR19</accession>
<dbReference type="InterPro" id="IPR054715">
    <property type="entry name" value="GGR_cat"/>
</dbReference>
<dbReference type="Gene3D" id="3.50.50.60">
    <property type="entry name" value="FAD/NAD(P)-binding domain"/>
    <property type="match status" value="1"/>
</dbReference>
<dbReference type="PANTHER" id="PTHR42685">
    <property type="entry name" value="GERANYLGERANYL DIPHOSPHATE REDUCTASE"/>
    <property type="match status" value="1"/>
</dbReference>
<dbReference type="Pfam" id="PF12831">
    <property type="entry name" value="FAD_oxidored"/>
    <property type="match status" value="1"/>
</dbReference>
<dbReference type="InterPro" id="IPR050407">
    <property type="entry name" value="Geranylgeranyl_reductase"/>
</dbReference>
<dbReference type="PRINTS" id="PR00420">
    <property type="entry name" value="RNGMNOXGNASE"/>
</dbReference>
<protein>
    <recommendedName>
        <fullName evidence="1">Digeranylgeranylglycerophospholipid reductase catalytic domain-containing protein</fullName>
    </recommendedName>
</protein>
<feature type="domain" description="Digeranylgeranylglycerophospholipid reductase catalytic" evidence="1">
    <location>
        <begin position="193"/>
        <end position="260"/>
    </location>
</feature>
<dbReference type="SUPFAM" id="SSF51905">
    <property type="entry name" value="FAD/NAD(P)-binding domain"/>
    <property type="match status" value="1"/>
</dbReference>
<gene>
    <name evidence="2" type="ORF">MNBD_NITROSPIRAE01-1069</name>
</gene>
<dbReference type="EMBL" id="UOGF01000009">
    <property type="protein sequence ID" value="VAX26354.1"/>
    <property type="molecule type" value="Genomic_DNA"/>
</dbReference>
<dbReference type="PANTHER" id="PTHR42685:SF22">
    <property type="entry name" value="CONDITIONED MEDIUM FACTOR RECEPTOR 1"/>
    <property type="match status" value="1"/>
</dbReference>
<dbReference type="AlphaFoldDB" id="A0A3B1CR19"/>
<evidence type="ECO:0000313" key="2">
    <source>
        <dbReference type="EMBL" id="VAX26354.1"/>
    </source>
</evidence>
<sequence>MDCFDVVIVGAGPGGLSAARQLSNAGFKVLLLEKERSFAANDFSSGGAPLEILSDFQLPEHVVGAYCCKIRISATQDSHVWQDDQPVAVVLDFKKLRTFLAEEAIQNGASLFFGCAYRSYRRENSALVVNFKKAGDDVLLSVRAKVLIDATGSDRRVLGEGLKTHGSSARDVIVGRGIEYLVEVPEAVYQTYANCLSFFIGSKWMPQGYAWIFPMSANLLKIGVGRNFPNTQFVPHHRAMKDYLDQLIIACLKTEEIKIIDRHGKTISYTCHHKDPYVDQNIIAIGDAVSTVNPLTFEGIRHALKSGEIAARQVQGFLEKKIPDLKPYACEMRRYCGMRWLVSELLTQKIYREPEDEKMTLMLHALKALSLSDLKDLVFYYRFKIAMKFYAKYQILLLKRVFSFSP</sequence>
<name>A0A3B1CR19_9ZZZZ</name>
<organism evidence="2">
    <name type="scientific">hydrothermal vent metagenome</name>
    <dbReference type="NCBI Taxonomy" id="652676"/>
    <lineage>
        <taxon>unclassified sequences</taxon>
        <taxon>metagenomes</taxon>
        <taxon>ecological metagenomes</taxon>
    </lineage>
</organism>
<proteinExistence type="predicted"/>